<proteinExistence type="inferred from homology"/>
<evidence type="ECO:0000259" key="9">
    <source>
        <dbReference type="PROSITE" id="PS50928"/>
    </source>
</evidence>
<dbReference type="PANTHER" id="PTHR43357">
    <property type="entry name" value="INNER MEMBRANE ABC TRANSPORTER PERMEASE PROTEIN YDCV"/>
    <property type="match status" value="1"/>
</dbReference>
<dbReference type="Pfam" id="PF00528">
    <property type="entry name" value="BPD_transp_1"/>
    <property type="match status" value="1"/>
</dbReference>
<evidence type="ECO:0000256" key="7">
    <source>
        <dbReference type="ARBA" id="ARBA00023136"/>
    </source>
</evidence>
<evidence type="ECO:0000256" key="1">
    <source>
        <dbReference type="ARBA" id="ARBA00004429"/>
    </source>
</evidence>
<evidence type="ECO:0000256" key="5">
    <source>
        <dbReference type="ARBA" id="ARBA00022692"/>
    </source>
</evidence>
<feature type="transmembrane region" description="Helical" evidence="8">
    <location>
        <begin position="98"/>
        <end position="122"/>
    </location>
</feature>
<keyword evidence="4" id="KW-0997">Cell inner membrane</keyword>
<evidence type="ECO:0000256" key="6">
    <source>
        <dbReference type="ARBA" id="ARBA00022989"/>
    </source>
</evidence>
<feature type="transmembrane region" description="Helical" evidence="8">
    <location>
        <begin position="187"/>
        <end position="213"/>
    </location>
</feature>
<dbReference type="EMBL" id="JAUSRF010000005">
    <property type="protein sequence ID" value="MDP9836974.1"/>
    <property type="molecule type" value="Genomic_DNA"/>
</dbReference>
<evidence type="ECO:0000256" key="4">
    <source>
        <dbReference type="ARBA" id="ARBA00022519"/>
    </source>
</evidence>
<feature type="transmembrane region" description="Helical" evidence="8">
    <location>
        <begin position="234"/>
        <end position="258"/>
    </location>
</feature>
<comment type="similarity">
    <text evidence="8">Belongs to the binding-protein-dependent transport system permease family.</text>
</comment>
<keyword evidence="5 8" id="KW-0812">Transmembrane</keyword>
<dbReference type="RefSeq" id="WP_306833257.1">
    <property type="nucleotide sequence ID" value="NZ_JAUSRF010000005.1"/>
</dbReference>
<organism evidence="10 11">
    <name type="scientific">Neorhizobium huautlense</name>
    <dbReference type="NCBI Taxonomy" id="67774"/>
    <lineage>
        <taxon>Bacteria</taxon>
        <taxon>Pseudomonadati</taxon>
        <taxon>Pseudomonadota</taxon>
        <taxon>Alphaproteobacteria</taxon>
        <taxon>Hyphomicrobiales</taxon>
        <taxon>Rhizobiaceae</taxon>
        <taxon>Rhizobium/Agrobacterium group</taxon>
        <taxon>Neorhizobium</taxon>
    </lineage>
</organism>
<comment type="subcellular location">
    <subcellularLocation>
        <location evidence="1">Cell inner membrane</location>
        <topology evidence="1">Multi-pass membrane protein</topology>
    </subcellularLocation>
    <subcellularLocation>
        <location evidence="8">Cell membrane</location>
        <topology evidence="8">Multi-pass membrane protein</topology>
    </subcellularLocation>
</comment>
<keyword evidence="7 8" id="KW-0472">Membrane</keyword>
<feature type="transmembrane region" description="Helical" evidence="8">
    <location>
        <begin position="134"/>
        <end position="152"/>
    </location>
</feature>
<evidence type="ECO:0000313" key="10">
    <source>
        <dbReference type="EMBL" id="MDP9836974.1"/>
    </source>
</evidence>
<name>A0ABT9PSW6_9HYPH</name>
<keyword evidence="6 8" id="KW-1133">Transmembrane helix</keyword>
<keyword evidence="2 8" id="KW-0813">Transport</keyword>
<dbReference type="PROSITE" id="PS50928">
    <property type="entry name" value="ABC_TM1"/>
    <property type="match status" value="1"/>
</dbReference>
<reference evidence="10 11" key="1">
    <citation type="submission" date="2023-07" db="EMBL/GenBank/DDBJ databases">
        <title>Sorghum-associated microbial communities from plants grown in Nebraska, USA.</title>
        <authorList>
            <person name="Schachtman D."/>
        </authorList>
    </citation>
    <scope>NUCLEOTIDE SEQUENCE [LARGE SCALE GENOMIC DNA]</scope>
    <source>
        <strain evidence="10 11">DS1307</strain>
    </source>
</reference>
<keyword evidence="11" id="KW-1185">Reference proteome</keyword>
<dbReference type="PANTHER" id="PTHR43357:SF4">
    <property type="entry name" value="INNER MEMBRANE ABC TRANSPORTER PERMEASE PROTEIN YDCV"/>
    <property type="match status" value="1"/>
</dbReference>
<dbReference type="InterPro" id="IPR035906">
    <property type="entry name" value="MetI-like_sf"/>
</dbReference>
<evidence type="ECO:0000256" key="3">
    <source>
        <dbReference type="ARBA" id="ARBA00022475"/>
    </source>
</evidence>
<accession>A0ABT9PSW6</accession>
<dbReference type="CDD" id="cd06261">
    <property type="entry name" value="TM_PBP2"/>
    <property type="match status" value="1"/>
</dbReference>
<evidence type="ECO:0000256" key="2">
    <source>
        <dbReference type="ARBA" id="ARBA00022448"/>
    </source>
</evidence>
<gene>
    <name evidence="10" type="ORF">J2T09_001726</name>
</gene>
<dbReference type="InterPro" id="IPR000515">
    <property type="entry name" value="MetI-like"/>
</dbReference>
<dbReference type="Proteomes" id="UP001241472">
    <property type="component" value="Unassembled WGS sequence"/>
</dbReference>
<dbReference type="SUPFAM" id="SSF161098">
    <property type="entry name" value="MetI-like"/>
    <property type="match status" value="1"/>
</dbReference>
<comment type="caution">
    <text evidence="10">The sequence shown here is derived from an EMBL/GenBank/DDBJ whole genome shotgun (WGS) entry which is preliminary data.</text>
</comment>
<feature type="transmembrane region" description="Helical" evidence="8">
    <location>
        <begin position="67"/>
        <end position="92"/>
    </location>
</feature>
<evidence type="ECO:0000256" key="8">
    <source>
        <dbReference type="RuleBase" id="RU363032"/>
    </source>
</evidence>
<dbReference type="Gene3D" id="1.10.3720.10">
    <property type="entry name" value="MetI-like"/>
    <property type="match status" value="1"/>
</dbReference>
<sequence length="264" mass="29180">MTTTRHPALTTTLWFAAILLLLPVLATFLNSIATGWTGGILPSGLSLDAYQTILLDARFQSALLRSTIVAGLALFLACLLIVPAVIAAHFYWPTLDTWMARLVILPYAVPTIILMVGYLRVFSAPPLQLGGQPIVLVLTYVPLCFPMFYINVKNSLQALDTTELFEAGRLLGISDARLLRRVILPSIFPGIALAIVLNFAGLMSEFVYARMLVGGQFETLQMYMFAQRDLSGRLSSVIVTVYFLITLLITFAAFRLVWRTETKS</sequence>
<keyword evidence="3" id="KW-1003">Cell membrane</keyword>
<evidence type="ECO:0000313" key="11">
    <source>
        <dbReference type="Proteomes" id="UP001241472"/>
    </source>
</evidence>
<feature type="domain" description="ABC transmembrane type-1" evidence="9">
    <location>
        <begin position="63"/>
        <end position="253"/>
    </location>
</feature>
<protein>
    <submittedName>
        <fullName evidence="10">Spermidine/putrescine transport system permease protein</fullName>
    </submittedName>
</protein>